<dbReference type="Gene3D" id="3.40.30.10">
    <property type="entry name" value="Glutaredoxin"/>
    <property type="match status" value="1"/>
</dbReference>
<evidence type="ECO:0008006" key="2">
    <source>
        <dbReference type="Google" id="ProtNLM"/>
    </source>
</evidence>
<dbReference type="HOGENOM" id="CLU_097183_0_0_3"/>
<name>B8HWF1_CYAP4</name>
<dbReference type="EMBL" id="CP001344">
    <property type="protein sequence ID" value="ACL44730.1"/>
    <property type="molecule type" value="Genomic_DNA"/>
</dbReference>
<dbReference type="eggNOG" id="COG3411">
    <property type="taxonomic scope" value="Bacteria"/>
</dbReference>
<dbReference type="OrthoDB" id="465045at2"/>
<dbReference type="KEGG" id="cyn:Cyan7425_2372"/>
<dbReference type="InterPro" id="IPR036249">
    <property type="entry name" value="Thioredoxin-like_sf"/>
</dbReference>
<organism evidence="1">
    <name type="scientific">Cyanothece sp. (strain PCC 7425 / ATCC 29141)</name>
    <dbReference type="NCBI Taxonomy" id="395961"/>
    <lineage>
        <taxon>Bacteria</taxon>
        <taxon>Bacillati</taxon>
        <taxon>Cyanobacteriota</taxon>
        <taxon>Cyanophyceae</taxon>
        <taxon>Gomontiellales</taxon>
        <taxon>Cyanothecaceae</taxon>
        <taxon>Cyanothece</taxon>
    </lineage>
</organism>
<accession>B8HWF1</accession>
<sequence length="205" mass="22703">MKHLKDDAASSPTVRTSSFILEGQFLGFVLEGSKLKYLRMALADSELEIKLSKQSRASLGTVIHPQDWIQVYGAEICDRHSQNCKLKAYQINRISSQVENHSASFPEVVQTTIDKEAETLIQNQHNSVSAFKILVCQKSGCQKKGAKQQQQRLKTALQERGLSDRVTFESTGCLGKCSMAPNTMLMPGKKRLSGMSTGAIVDLIR</sequence>
<evidence type="ECO:0000313" key="1">
    <source>
        <dbReference type="EMBL" id="ACL44730.1"/>
    </source>
</evidence>
<dbReference type="Pfam" id="PF01257">
    <property type="entry name" value="2Fe-2S_thioredx"/>
    <property type="match status" value="1"/>
</dbReference>
<proteinExistence type="predicted"/>
<dbReference type="STRING" id="395961.Cyan7425_2372"/>
<dbReference type="CDD" id="cd02980">
    <property type="entry name" value="TRX_Fd_family"/>
    <property type="match status" value="1"/>
</dbReference>
<reference evidence="1" key="1">
    <citation type="submission" date="2009-01" db="EMBL/GenBank/DDBJ databases">
        <title>Complete sequence of chromosome Cyanothece sp. PCC 7425.</title>
        <authorList>
            <consortium name="US DOE Joint Genome Institute"/>
            <person name="Lucas S."/>
            <person name="Copeland A."/>
            <person name="Lapidus A."/>
            <person name="Glavina del Rio T."/>
            <person name="Dalin E."/>
            <person name="Tice H."/>
            <person name="Bruce D."/>
            <person name="Goodwin L."/>
            <person name="Pitluck S."/>
            <person name="Sims D."/>
            <person name="Meineke L."/>
            <person name="Brettin T."/>
            <person name="Detter J.C."/>
            <person name="Han C."/>
            <person name="Larimer F."/>
            <person name="Land M."/>
            <person name="Hauser L."/>
            <person name="Kyrpides N."/>
            <person name="Ovchinnikova G."/>
            <person name="Liberton M."/>
            <person name="Stoeckel J."/>
            <person name="Banerjee A."/>
            <person name="Singh A."/>
            <person name="Page L."/>
            <person name="Sato H."/>
            <person name="Zhao L."/>
            <person name="Sherman L."/>
            <person name="Pakrasi H."/>
            <person name="Richardson P."/>
        </authorList>
    </citation>
    <scope>NUCLEOTIDE SEQUENCE</scope>
    <source>
        <strain evidence="1">PCC 7425</strain>
    </source>
</reference>
<gene>
    <name evidence="1" type="ordered locus">Cyan7425_2372</name>
</gene>
<dbReference type="AlphaFoldDB" id="B8HWF1"/>
<protein>
    <recommendedName>
        <fullName evidence="2">(2Fe-2S) ferredoxin domain-containing protein</fullName>
    </recommendedName>
</protein>
<dbReference type="SUPFAM" id="SSF52833">
    <property type="entry name" value="Thioredoxin-like"/>
    <property type="match status" value="1"/>
</dbReference>